<name>A0A4Y9ZYJ5_9AGAM</name>
<organism evidence="1 2">
    <name type="scientific">Hericium alpestre</name>
    <dbReference type="NCBI Taxonomy" id="135208"/>
    <lineage>
        <taxon>Eukaryota</taxon>
        <taxon>Fungi</taxon>
        <taxon>Dikarya</taxon>
        <taxon>Basidiomycota</taxon>
        <taxon>Agaricomycotina</taxon>
        <taxon>Agaricomycetes</taxon>
        <taxon>Russulales</taxon>
        <taxon>Hericiaceae</taxon>
        <taxon>Hericium</taxon>
    </lineage>
</organism>
<accession>A0A4Y9ZYJ5</accession>
<reference evidence="1 2" key="1">
    <citation type="submission" date="2019-02" db="EMBL/GenBank/DDBJ databases">
        <title>Genome sequencing of the rare red list fungi Hericium alpestre (H. flagellum).</title>
        <authorList>
            <person name="Buettner E."/>
            <person name="Kellner H."/>
        </authorList>
    </citation>
    <scope>NUCLEOTIDE SEQUENCE [LARGE SCALE GENOMIC DNA]</scope>
    <source>
        <strain evidence="1 2">DSM 108284</strain>
    </source>
</reference>
<keyword evidence="2" id="KW-1185">Reference proteome</keyword>
<comment type="caution">
    <text evidence="1">The sequence shown here is derived from an EMBL/GenBank/DDBJ whole genome shotgun (WGS) entry which is preliminary data.</text>
</comment>
<gene>
    <name evidence="1" type="ORF">EWM64_g4742</name>
</gene>
<evidence type="ECO:0000313" key="2">
    <source>
        <dbReference type="Proteomes" id="UP000298061"/>
    </source>
</evidence>
<sequence length="232" mass="26115">MINDTITHAIVVDMLPEHVQELCDVSTVFYNASVVFLYTACVYRNPGLPPFVAGTFATMARALESLATGFNEFIENIGTTLNDVDMRIFTVQQMMEGLLNMEICFTSTTFEPLALEAFQAAIDLMELLMMGTSCREYGEGNPEDVVFEVCTAADVVAAKFRCMADAYHWGDDGAEIEDESEFALDTYWARFLIMVIEISMCSHLRAQMKMKMETSDMAELQAGWKWPKHLVK</sequence>
<evidence type="ECO:0000313" key="1">
    <source>
        <dbReference type="EMBL" id="TFY79270.1"/>
    </source>
</evidence>
<dbReference type="Proteomes" id="UP000298061">
    <property type="component" value="Unassembled WGS sequence"/>
</dbReference>
<dbReference type="EMBL" id="SFCI01000530">
    <property type="protein sequence ID" value="TFY79270.1"/>
    <property type="molecule type" value="Genomic_DNA"/>
</dbReference>
<proteinExistence type="predicted"/>
<dbReference type="AlphaFoldDB" id="A0A4Y9ZYJ5"/>
<protein>
    <submittedName>
        <fullName evidence="1">Uncharacterized protein</fullName>
    </submittedName>
</protein>